<evidence type="ECO:0000259" key="4">
    <source>
        <dbReference type="PROSITE" id="PS50887"/>
    </source>
</evidence>
<dbReference type="PROSITE" id="PS50883">
    <property type="entry name" value="EAL"/>
    <property type="match status" value="1"/>
</dbReference>
<dbReference type="NCBIfam" id="TIGR00229">
    <property type="entry name" value="sensory_box"/>
    <property type="match status" value="1"/>
</dbReference>
<dbReference type="SMART" id="SM00267">
    <property type="entry name" value="GGDEF"/>
    <property type="match status" value="1"/>
</dbReference>
<dbReference type="InterPro" id="IPR035965">
    <property type="entry name" value="PAS-like_dom_sf"/>
</dbReference>
<dbReference type="PATRIC" id="fig|267850.7.peg.1428"/>
<dbReference type="InterPro" id="IPR001633">
    <property type="entry name" value="EAL_dom"/>
</dbReference>
<feature type="domain" description="GGDEF" evidence="4">
    <location>
        <begin position="403"/>
        <end position="537"/>
    </location>
</feature>
<organism evidence="5 6">
    <name type="scientific">Nitrincola lacisaponensis</name>
    <dbReference type="NCBI Taxonomy" id="267850"/>
    <lineage>
        <taxon>Bacteria</taxon>
        <taxon>Pseudomonadati</taxon>
        <taxon>Pseudomonadota</taxon>
        <taxon>Gammaproteobacteria</taxon>
        <taxon>Oceanospirillales</taxon>
        <taxon>Oceanospirillaceae</taxon>
        <taxon>Nitrincola</taxon>
    </lineage>
</organism>
<reference evidence="5 6" key="1">
    <citation type="journal article" date="2005" name="Int. J. Syst. Evol. Microbiol.">
        <title>Nitrincola lacisaponensis gen. nov., sp. nov., a novel alkaliphilic bacterium isolated from an alkaline, saline lake.</title>
        <authorList>
            <person name="Dimitriu P.A."/>
            <person name="Shukla S.K."/>
            <person name="Conradt J."/>
            <person name="Marquez M.C."/>
            <person name="Ventosa A."/>
            <person name="Maglia A."/>
            <person name="Peyton B.M."/>
            <person name="Pinkart H.C."/>
            <person name="Mormile M.R."/>
        </authorList>
    </citation>
    <scope>NUCLEOTIDE SEQUENCE [LARGE SCALE GENOMIC DNA]</scope>
    <source>
        <strain evidence="5 6">4CA</strain>
    </source>
</reference>
<evidence type="ECO:0000259" key="3">
    <source>
        <dbReference type="PROSITE" id="PS50883"/>
    </source>
</evidence>
<dbReference type="CDD" id="cd00130">
    <property type="entry name" value="PAS"/>
    <property type="match status" value="1"/>
</dbReference>
<dbReference type="PANTHER" id="PTHR44757:SF2">
    <property type="entry name" value="BIOFILM ARCHITECTURE MAINTENANCE PROTEIN MBAA"/>
    <property type="match status" value="1"/>
</dbReference>
<dbReference type="GO" id="GO:0003824">
    <property type="term" value="F:catalytic activity"/>
    <property type="evidence" value="ECO:0007669"/>
    <property type="project" value="UniProtKB-ARBA"/>
</dbReference>
<dbReference type="RefSeq" id="WP_051632634.1">
    <property type="nucleotide sequence ID" value="NZ_JMSZ01000021.1"/>
</dbReference>
<dbReference type="SUPFAM" id="SSF55785">
    <property type="entry name" value="PYP-like sensor domain (PAS domain)"/>
    <property type="match status" value="1"/>
</dbReference>
<dbReference type="PROSITE" id="PS50887">
    <property type="entry name" value="GGDEF"/>
    <property type="match status" value="1"/>
</dbReference>
<keyword evidence="2" id="KW-1133">Transmembrane helix</keyword>
<dbReference type="InterPro" id="IPR000160">
    <property type="entry name" value="GGDEF_dom"/>
</dbReference>
<dbReference type="InterPro" id="IPR052155">
    <property type="entry name" value="Biofilm_reg_signaling"/>
</dbReference>
<dbReference type="Gene3D" id="3.30.450.20">
    <property type="entry name" value="PAS domain"/>
    <property type="match status" value="1"/>
</dbReference>
<comment type="cofactor">
    <cofactor evidence="1">
        <name>Mg(2+)</name>
        <dbReference type="ChEBI" id="CHEBI:18420"/>
    </cofactor>
</comment>
<gene>
    <name evidence="5" type="ORF">ADINL_1449</name>
</gene>
<dbReference type="FunFam" id="3.30.70.270:FF:000001">
    <property type="entry name" value="Diguanylate cyclase domain protein"/>
    <property type="match status" value="1"/>
</dbReference>
<protein>
    <submittedName>
        <fullName evidence="5">Diguanylate cyclase/phosphodiesterase (GGDEF &amp; EAL domains) with PAS/PAC sensor(S)</fullName>
    </submittedName>
</protein>
<sequence>MSSKLSLRFILILVFPLMLVLSSFASVVAKGPAFDQVFSESGVMMLLIEPESGRIVEANKAAAEFYGYPLDQLQQMTIQQINTFTPEQVARERAAAESAGRNYFIFRHRLADGEIRTVEVHSRPYRFNDQNLLFSIINDISPGRHADQDLWYYQEQLEALVDAQVEEIQRSRSFQYWTLIGALVIQGLVILLLIINIQRKRQLQRQQQQTTEALTNLATTFAPLSGQDFYQAVSQYLVEKLNVDYVFVAALTCDARRAEVLAGWADGKPIQPFGYSLEGTPCADVYDAHRMIRAQGIQQAYPDDALLAELGAEAYIGSVLLDKRQQPVGLLVALSRQPMHNAHSADTLMQLYVDRVSAEMQRSEVEQQLAQMAHFDPLTSLPNRTLLADRLKHAMAQALRHEQMLAILFIDLDGFKAVNDSHSHAVGDQLLVSIAARMKQVIRDEDTLARLGGDEFVAVLQHLHSPNDSVKFLNRLLTVISEPVLLDDLEFSISASIGVVFYPQQEGLDADQLLRQADQAMYQAKQAGKNRYHFFDVERDRALRDQHEGLLRIRQALEEGELELYYQPKVNMRSREVIGAEALIRWNHPERGVLPPASFLPLIENHVLAIDIGYWVLNTALDQILSWREQGIHVPVSVNIDAIHLQHPGFVDQLASALSQRPGIQPFDLQLEILETTALDDVKQVSGIMLACQRLGVGFALDDFGTGYSSLTYLKRLPAELLKIDRSFVRDMLDDPEDLAILDGVIRLAGAFQRQVIAEGVETQAHCDELLKLGCEWGQGYAIARPMPASSLPGWLAQWLQSESVPSA</sequence>
<dbReference type="SUPFAM" id="SSF141868">
    <property type="entry name" value="EAL domain-like"/>
    <property type="match status" value="1"/>
</dbReference>
<keyword evidence="2" id="KW-0472">Membrane</keyword>
<dbReference type="Pfam" id="PF00563">
    <property type="entry name" value="EAL"/>
    <property type="match status" value="1"/>
</dbReference>
<dbReference type="SMART" id="SM00091">
    <property type="entry name" value="PAS"/>
    <property type="match status" value="1"/>
</dbReference>
<dbReference type="CDD" id="cd01949">
    <property type="entry name" value="GGDEF"/>
    <property type="match status" value="1"/>
</dbReference>
<dbReference type="SUPFAM" id="SSF55073">
    <property type="entry name" value="Nucleotide cyclase"/>
    <property type="match status" value="1"/>
</dbReference>
<dbReference type="InterPro" id="IPR000014">
    <property type="entry name" value="PAS"/>
</dbReference>
<dbReference type="Proteomes" id="UP000027318">
    <property type="component" value="Unassembled WGS sequence"/>
</dbReference>
<dbReference type="PANTHER" id="PTHR44757">
    <property type="entry name" value="DIGUANYLATE CYCLASE DGCP"/>
    <property type="match status" value="1"/>
</dbReference>
<evidence type="ECO:0000256" key="1">
    <source>
        <dbReference type="ARBA" id="ARBA00001946"/>
    </source>
</evidence>
<dbReference type="STRING" id="267850.ADINL_1449"/>
<keyword evidence="6" id="KW-1185">Reference proteome</keyword>
<evidence type="ECO:0000256" key="2">
    <source>
        <dbReference type="SAM" id="Phobius"/>
    </source>
</evidence>
<dbReference type="Gene3D" id="3.20.20.450">
    <property type="entry name" value="EAL domain"/>
    <property type="match status" value="1"/>
</dbReference>
<feature type="transmembrane region" description="Helical" evidence="2">
    <location>
        <begin position="174"/>
        <end position="195"/>
    </location>
</feature>
<dbReference type="SUPFAM" id="SSF55781">
    <property type="entry name" value="GAF domain-like"/>
    <property type="match status" value="1"/>
</dbReference>
<dbReference type="AlphaFoldDB" id="A0A063Y5L3"/>
<evidence type="ECO:0000313" key="6">
    <source>
        <dbReference type="Proteomes" id="UP000027318"/>
    </source>
</evidence>
<dbReference type="Pfam" id="PF13426">
    <property type="entry name" value="PAS_9"/>
    <property type="match status" value="1"/>
</dbReference>
<dbReference type="EMBL" id="JMSZ01000021">
    <property type="protein sequence ID" value="KDE39812.1"/>
    <property type="molecule type" value="Genomic_DNA"/>
</dbReference>
<dbReference type="InterPro" id="IPR043128">
    <property type="entry name" value="Rev_trsase/Diguanyl_cyclase"/>
</dbReference>
<proteinExistence type="predicted"/>
<evidence type="ECO:0000313" key="5">
    <source>
        <dbReference type="EMBL" id="KDE39812.1"/>
    </source>
</evidence>
<accession>A0A063Y5L3</accession>
<comment type="caution">
    <text evidence="5">The sequence shown here is derived from an EMBL/GenBank/DDBJ whole genome shotgun (WGS) entry which is preliminary data.</text>
</comment>
<name>A0A063Y5L3_9GAMM</name>
<dbReference type="CDD" id="cd01948">
    <property type="entry name" value="EAL"/>
    <property type="match status" value="1"/>
</dbReference>
<feature type="domain" description="EAL" evidence="3">
    <location>
        <begin position="546"/>
        <end position="800"/>
    </location>
</feature>
<dbReference type="NCBIfam" id="TIGR00254">
    <property type="entry name" value="GGDEF"/>
    <property type="match status" value="1"/>
</dbReference>
<dbReference type="Gene3D" id="3.30.70.270">
    <property type="match status" value="1"/>
</dbReference>
<keyword evidence="2" id="KW-0812">Transmembrane</keyword>
<dbReference type="SMART" id="SM00052">
    <property type="entry name" value="EAL"/>
    <property type="match status" value="1"/>
</dbReference>
<dbReference type="InterPro" id="IPR035919">
    <property type="entry name" value="EAL_sf"/>
</dbReference>
<dbReference type="InterPro" id="IPR029787">
    <property type="entry name" value="Nucleotide_cyclase"/>
</dbReference>
<dbReference type="OrthoDB" id="9176779at2"/>
<dbReference type="Pfam" id="PF00990">
    <property type="entry name" value="GGDEF"/>
    <property type="match status" value="1"/>
</dbReference>